<sequence>MDKDNLTVVLHAKGDLRLDQRPIPEPGPDEVLLQMHSVGICGSDVHYWQNGRIGDYVLKQPMVLGHEASGRVVKVGSAVTHLKAGDRVSIEPGVPREVDEFFKSGRYNLSPSIFFCATPPDDGNLCRYYKHNANFCYKLPDNVTYEEGALIEPLSVGIHACKRAGVTLGSLVFVCGAGTIGLVSLLAAKAMGASQVIISDLSSDRLAKAKEMGADFLLHVKKEDEPKDMAKKVEGMLGCMPQISIECTGAQSSIQTAIYATHSGGVVVLVGMGGEMTTIPLLNAASREVDIRGVFRYCNTWPVAISMLASKKLNVKPLVTHRFPLEQAMQAFETTHQRLGVKVMLPDNLTYEEGALIEPLSVGIHACRRAGVTLGSSVFVCGAGPIGLVSLLAAKAMGASQVIISDLSFDRLVKAKEMGADFLLHVKKEDEPKDMAKKVEGMLGCMPQISIECTGVQSSIHTAIYATHSGGVVALIGFGTEMTTIPLLNAAAREVDIRGVFRYCNTWPVAISMLASKKVNIKPLVTHRFPLEQAVEAFETSRQGLGVKVMLKCDKNDQDP</sequence>
<protein>
    <recommendedName>
        <fullName evidence="6">Sorbitol dehydrogenase</fullName>
    </recommendedName>
    <alternativeName>
        <fullName evidence="7">Polyol dehydrogenase</fullName>
    </alternativeName>
</protein>
<dbReference type="InterPro" id="IPR036291">
    <property type="entry name" value="NAD(P)-bd_dom_sf"/>
</dbReference>
<accession>A0ABR3N3C0</accession>
<keyword evidence="3 8" id="KW-0479">Metal-binding</keyword>
<dbReference type="Proteomes" id="UP001558613">
    <property type="component" value="Unassembled WGS sequence"/>
</dbReference>
<evidence type="ECO:0000256" key="5">
    <source>
        <dbReference type="ARBA" id="ARBA00023002"/>
    </source>
</evidence>
<reference evidence="10 11" key="1">
    <citation type="submission" date="2023-09" db="EMBL/GenBank/DDBJ databases">
        <authorList>
            <person name="Wang M."/>
        </authorList>
    </citation>
    <scope>NUCLEOTIDE SEQUENCE [LARGE SCALE GENOMIC DNA]</scope>
    <source>
        <strain evidence="10">GT-2023</strain>
        <tissue evidence="10">Liver</tissue>
    </source>
</reference>
<dbReference type="InterPro" id="IPR011032">
    <property type="entry name" value="GroES-like_sf"/>
</dbReference>
<dbReference type="InterPro" id="IPR045306">
    <property type="entry name" value="SDH-like"/>
</dbReference>
<dbReference type="SUPFAM" id="SSF51735">
    <property type="entry name" value="NAD(P)-binding Rossmann-fold domains"/>
    <property type="match status" value="2"/>
</dbReference>
<evidence type="ECO:0000256" key="6">
    <source>
        <dbReference type="ARBA" id="ARBA00026132"/>
    </source>
</evidence>
<comment type="caution">
    <text evidence="10">The sequence shown here is derived from an EMBL/GenBank/DDBJ whole genome shotgun (WGS) entry which is preliminary data.</text>
</comment>
<feature type="domain" description="Enoyl reductase (ER)" evidence="9">
    <location>
        <begin position="14"/>
        <end position="345"/>
    </location>
</feature>
<dbReference type="EMBL" id="JAYMGO010000007">
    <property type="protein sequence ID" value="KAL1271399.1"/>
    <property type="molecule type" value="Genomic_DNA"/>
</dbReference>
<evidence type="ECO:0000313" key="10">
    <source>
        <dbReference type="EMBL" id="KAL1271399.1"/>
    </source>
</evidence>
<evidence type="ECO:0000256" key="3">
    <source>
        <dbReference type="ARBA" id="ARBA00022723"/>
    </source>
</evidence>
<keyword evidence="11" id="KW-1185">Reference proteome</keyword>
<gene>
    <name evidence="10" type="ORF">QQF64_030415</name>
</gene>
<evidence type="ECO:0000256" key="1">
    <source>
        <dbReference type="ARBA" id="ARBA00001947"/>
    </source>
</evidence>
<dbReference type="SUPFAM" id="SSF50129">
    <property type="entry name" value="GroES-like"/>
    <property type="match status" value="1"/>
</dbReference>
<proteinExistence type="inferred from homology"/>
<dbReference type="Pfam" id="PF08240">
    <property type="entry name" value="ADH_N"/>
    <property type="match status" value="1"/>
</dbReference>
<evidence type="ECO:0000256" key="4">
    <source>
        <dbReference type="ARBA" id="ARBA00022833"/>
    </source>
</evidence>
<dbReference type="SMART" id="SM00829">
    <property type="entry name" value="PKS_ER"/>
    <property type="match status" value="1"/>
</dbReference>
<evidence type="ECO:0000259" key="9">
    <source>
        <dbReference type="SMART" id="SM00829"/>
    </source>
</evidence>
<dbReference type="PANTHER" id="PTHR43161">
    <property type="entry name" value="SORBITOL DEHYDROGENASE"/>
    <property type="match status" value="1"/>
</dbReference>
<keyword evidence="4 8" id="KW-0862">Zinc</keyword>
<dbReference type="InterPro" id="IPR013154">
    <property type="entry name" value="ADH-like_N"/>
</dbReference>
<dbReference type="InterPro" id="IPR020843">
    <property type="entry name" value="ER"/>
</dbReference>
<dbReference type="Gene3D" id="3.40.50.720">
    <property type="entry name" value="NAD(P)-binding Rossmann-like Domain"/>
    <property type="match status" value="2"/>
</dbReference>
<evidence type="ECO:0000256" key="2">
    <source>
        <dbReference type="ARBA" id="ARBA00008072"/>
    </source>
</evidence>
<name>A0ABR3N3C0_9TELE</name>
<dbReference type="Gene3D" id="3.90.180.10">
    <property type="entry name" value="Medium-chain alcohol dehydrogenases, catalytic domain"/>
    <property type="match status" value="1"/>
</dbReference>
<evidence type="ECO:0000256" key="7">
    <source>
        <dbReference type="ARBA" id="ARBA00032485"/>
    </source>
</evidence>
<comment type="cofactor">
    <cofactor evidence="1 8">
        <name>Zn(2+)</name>
        <dbReference type="ChEBI" id="CHEBI:29105"/>
    </cofactor>
</comment>
<comment type="similarity">
    <text evidence="2 8">Belongs to the zinc-containing alcohol dehydrogenase family.</text>
</comment>
<dbReference type="InterPro" id="IPR013149">
    <property type="entry name" value="ADH-like_C"/>
</dbReference>
<dbReference type="PANTHER" id="PTHR43161:SF9">
    <property type="entry name" value="SORBITOL DEHYDROGENASE"/>
    <property type="match status" value="1"/>
</dbReference>
<dbReference type="CDD" id="cd05285">
    <property type="entry name" value="sorbitol_DH"/>
    <property type="match status" value="1"/>
</dbReference>
<dbReference type="PROSITE" id="PS00059">
    <property type="entry name" value="ADH_ZINC"/>
    <property type="match status" value="1"/>
</dbReference>
<evidence type="ECO:0000256" key="8">
    <source>
        <dbReference type="RuleBase" id="RU361277"/>
    </source>
</evidence>
<keyword evidence="5" id="KW-0560">Oxidoreductase</keyword>
<organism evidence="10 11">
    <name type="scientific">Cirrhinus molitorella</name>
    <name type="common">mud carp</name>
    <dbReference type="NCBI Taxonomy" id="172907"/>
    <lineage>
        <taxon>Eukaryota</taxon>
        <taxon>Metazoa</taxon>
        <taxon>Chordata</taxon>
        <taxon>Craniata</taxon>
        <taxon>Vertebrata</taxon>
        <taxon>Euteleostomi</taxon>
        <taxon>Actinopterygii</taxon>
        <taxon>Neopterygii</taxon>
        <taxon>Teleostei</taxon>
        <taxon>Ostariophysi</taxon>
        <taxon>Cypriniformes</taxon>
        <taxon>Cyprinidae</taxon>
        <taxon>Labeoninae</taxon>
        <taxon>Labeonini</taxon>
        <taxon>Cirrhinus</taxon>
    </lineage>
</organism>
<evidence type="ECO:0000313" key="11">
    <source>
        <dbReference type="Proteomes" id="UP001558613"/>
    </source>
</evidence>
<dbReference type="Pfam" id="PF00107">
    <property type="entry name" value="ADH_zinc_N"/>
    <property type="match status" value="2"/>
</dbReference>
<dbReference type="InterPro" id="IPR002328">
    <property type="entry name" value="ADH_Zn_CS"/>
</dbReference>